<accession>A0ABX0ASV7</accession>
<evidence type="ECO:0000313" key="3">
    <source>
        <dbReference type="Proteomes" id="UP000466619"/>
    </source>
</evidence>
<dbReference type="GeneID" id="88808642"/>
<evidence type="ECO:0000256" key="1">
    <source>
        <dbReference type="SAM" id="SignalP"/>
    </source>
</evidence>
<keyword evidence="1" id="KW-0732">Signal</keyword>
<dbReference type="Proteomes" id="UP000466619">
    <property type="component" value="Unassembled WGS sequence"/>
</dbReference>
<protein>
    <submittedName>
        <fullName evidence="2">Uncharacterized protein</fullName>
    </submittedName>
</protein>
<reference evidence="2 3" key="1">
    <citation type="submission" date="2019-12" db="EMBL/GenBank/DDBJ databases">
        <title>Engineering Photorhabdus to improve their lethality against agricultural pests.</title>
        <authorList>
            <person name="Machado R.A.R."/>
        </authorList>
    </citation>
    <scope>NUCLEOTIDE SEQUENCE [LARGE SCALE GENOMIC DNA]</scope>
    <source>
        <strain evidence="2 3">M-CN4</strain>
    </source>
</reference>
<keyword evidence="3" id="KW-1185">Reference proteome</keyword>
<name>A0ABX0ASV7_9GAMM</name>
<dbReference type="RefSeq" id="WP_146747404.1">
    <property type="nucleotide sequence ID" value="NZ_CAWNYH010000007.1"/>
</dbReference>
<comment type="caution">
    <text evidence="2">The sequence shown here is derived from an EMBL/GenBank/DDBJ whole genome shotgun (WGS) entry which is preliminary data.</text>
</comment>
<gene>
    <name evidence="2" type="ORF">GPY48_11905</name>
</gene>
<feature type="signal peptide" evidence="1">
    <location>
        <begin position="1"/>
        <end position="21"/>
    </location>
</feature>
<sequence length="106" mass="12070">MNKKISAIFIALSLFSAPSFSGQYTISGYVQWLKANSDKHCWGYLNSIGYGQGFYLDDCNQEMMHLLRTAQIIGTKVDIYPMDFKMHRGGKGANPREHRELCDRGE</sequence>
<dbReference type="EMBL" id="WSFC01000022">
    <property type="protein sequence ID" value="NDL03902.1"/>
    <property type="molecule type" value="Genomic_DNA"/>
</dbReference>
<proteinExistence type="predicted"/>
<evidence type="ECO:0000313" key="2">
    <source>
        <dbReference type="EMBL" id="NDL03902.1"/>
    </source>
</evidence>
<organism evidence="2 3">
    <name type="scientific">Photorhabdus bodei</name>
    <dbReference type="NCBI Taxonomy" id="2029681"/>
    <lineage>
        <taxon>Bacteria</taxon>
        <taxon>Pseudomonadati</taxon>
        <taxon>Pseudomonadota</taxon>
        <taxon>Gammaproteobacteria</taxon>
        <taxon>Enterobacterales</taxon>
        <taxon>Morganellaceae</taxon>
        <taxon>Photorhabdus</taxon>
    </lineage>
</organism>
<feature type="chain" id="PRO_5045892582" evidence="1">
    <location>
        <begin position="22"/>
        <end position="106"/>
    </location>
</feature>